<dbReference type="PANTHER" id="PTHR45985:SF3">
    <property type="entry name" value="CHITIN DEACETYLASE-LIKE 4"/>
    <property type="match status" value="1"/>
</dbReference>
<dbReference type="Pfam" id="PF01683">
    <property type="entry name" value="EB"/>
    <property type="match status" value="4"/>
</dbReference>
<sequence length="735" mass="78647">MNVNICAGGEQCSGGSYCSNGKCVCPPGTKVVNGQCITPITVGPGENCLRADVKCNEGSICMSGVCACMTGTILRGGKCRTHVTANPGESCGRGERCEGESFCNRNLWKCVCPMEMIKIGNKCHPRLKSAPGFPCNNGEICIGGSYCQDDTCVCAPSQVRQKRQCVARKRVTAGSRCTSADICVGLSHCIGGFCQCEDGRIERRGECATILKALPGDPCSNGEECVGGSKCVGGLCSCPGHMIVYEKECRVQPTSQPGLPCGHGEKCIGGSFCDYDRKICSCPSGFSVTQGICQPPIDAMTIDIQAVELTWNTVPSQTSSTAVTSTVNTPSKPTMISRYATEANRRANLLLETSTQRYTSRRSESSTLGQTTSAVSGRERLHHTTHSTRSIQPGRCRTDEECSGGTQCAQGYCLCPVHQIMNDGHCQSATTEAPKPKVATVSRPCVASNQCADGAECISGVCRCPEGTVDSRHGFCIPLKTAHPLMSCMEGQPCGGGSACANGICVCPEGRRYIINNTCVPPVGEQQVVVQRGRDDRVRRPQAGIQRCPTDGSCQLPDCYCSRTGVEIPGGYSAAEVPQMVIITFDDPVTDHSIKIFKSIFNGRFRNPNGCPIKATFFVSHEWNNYDQSQWLMGNGHEIAVGSMTGDALRGESSERWHAEMVGMRDALRLFSYVPGNEIIGVRAPHLETGGDRQFSMMTSSGFAYDSTMAVSGGPYWPQTLDFTLAWGCSEESAI</sequence>
<dbReference type="InterPro" id="IPR006149">
    <property type="entry name" value="EB_dom"/>
</dbReference>
<protein>
    <submittedName>
        <fullName evidence="3">Prion-like-(Q/N-rich) domain-bearing protein 25</fullName>
    </submittedName>
</protein>
<evidence type="ECO:0000313" key="3">
    <source>
        <dbReference type="EMBL" id="ADY43217.1"/>
    </source>
</evidence>
<dbReference type="EMBL" id="JI168464">
    <property type="protein sequence ID" value="ADY43217.1"/>
    <property type="molecule type" value="mRNA"/>
</dbReference>
<feature type="compositionally biased region" description="Polar residues" evidence="1">
    <location>
        <begin position="365"/>
        <end position="375"/>
    </location>
</feature>
<dbReference type="Gene3D" id="3.20.20.370">
    <property type="entry name" value="Glycoside hydrolase/deacetylase"/>
    <property type="match status" value="1"/>
</dbReference>
<dbReference type="PANTHER" id="PTHR45985">
    <property type="match status" value="1"/>
</dbReference>
<dbReference type="SMART" id="SM00181">
    <property type="entry name" value="EGF"/>
    <property type="match status" value="8"/>
</dbReference>
<feature type="domain" description="EGF-like" evidence="2">
    <location>
        <begin position="280"/>
        <end position="293"/>
    </location>
</feature>
<evidence type="ECO:0000259" key="2">
    <source>
        <dbReference type="PROSITE" id="PS01186"/>
    </source>
</evidence>
<name>F1KZB3_ASCSU</name>
<reference evidence="3" key="1">
    <citation type="journal article" date="2011" name="Genome Res.">
        <title>Deep small RNA sequencing from the nematode Ascaris reveals conservation, functional diversification, and novel developmental profiles.</title>
        <authorList>
            <person name="Wang J."/>
            <person name="Czech B."/>
            <person name="Crunk A."/>
            <person name="Wallace A."/>
            <person name="Mitreva M."/>
            <person name="Hannon G.J."/>
            <person name="Davis R.E."/>
        </authorList>
    </citation>
    <scope>NUCLEOTIDE SEQUENCE</scope>
</reference>
<dbReference type="PROSITE" id="PS01186">
    <property type="entry name" value="EGF_2"/>
    <property type="match status" value="1"/>
</dbReference>
<evidence type="ECO:0000256" key="1">
    <source>
        <dbReference type="SAM" id="MobiDB-lite"/>
    </source>
</evidence>
<dbReference type="InterPro" id="IPR006150">
    <property type="entry name" value="Cys_repeat_1"/>
</dbReference>
<proteinExistence type="evidence at transcript level"/>
<dbReference type="AlphaFoldDB" id="F1KZB3"/>
<feature type="region of interest" description="Disordered" evidence="1">
    <location>
        <begin position="356"/>
        <end position="396"/>
    </location>
</feature>
<feature type="non-terminal residue" evidence="3">
    <location>
        <position position="735"/>
    </location>
</feature>
<dbReference type="GO" id="GO:0005975">
    <property type="term" value="P:carbohydrate metabolic process"/>
    <property type="evidence" value="ECO:0007669"/>
    <property type="project" value="InterPro"/>
</dbReference>
<dbReference type="SUPFAM" id="SSF88713">
    <property type="entry name" value="Glycoside hydrolase/deacetylase"/>
    <property type="match status" value="1"/>
</dbReference>
<dbReference type="InterPro" id="IPR011330">
    <property type="entry name" value="Glyco_hydro/deAcase_b/a-brl"/>
</dbReference>
<dbReference type="SMART" id="SM00289">
    <property type="entry name" value="WR1"/>
    <property type="match status" value="7"/>
</dbReference>
<dbReference type="InterPro" id="IPR000742">
    <property type="entry name" value="EGF"/>
</dbReference>
<dbReference type="InterPro" id="IPR052740">
    <property type="entry name" value="CE4"/>
</dbReference>
<accession>F1KZB3</accession>
<organism evidence="3">
    <name type="scientific">Ascaris suum</name>
    <name type="common">Pig roundworm</name>
    <name type="synonym">Ascaris lumbricoides</name>
    <dbReference type="NCBI Taxonomy" id="6253"/>
    <lineage>
        <taxon>Eukaryota</taxon>
        <taxon>Metazoa</taxon>
        <taxon>Ecdysozoa</taxon>
        <taxon>Nematoda</taxon>
        <taxon>Chromadorea</taxon>
        <taxon>Rhabditida</taxon>
        <taxon>Spirurina</taxon>
        <taxon>Ascaridomorpha</taxon>
        <taxon>Ascaridoidea</taxon>
        <taxon>Ascarididae</taxon>
        <taxon>Ascaris</taxon>
    </lineage>
</organism>